<comment type="caution">
    <text evidence="8">The sequence shown here is derived from an EMBL/GenBank/DDBJ whole genome shotgun (WGS) entry which is preliminary data.</text>
</comment>
<keyword evidence="5" id="KW-0560">Oxidoreductase</keyword>
<gene>
    <name evidence="8" type="ORF">O9K51_08691</name>
</gene>
<organism evidence="8 9">
    <name type="scientific">Purpureocillium lavendulum</name>
    <dbReference type="NCBI Taxonomy" id="1247861"/>
    <lineage>
        <taxon>Eukaryota</taxon>
        <taxon>Fungi</taxon>
        <taxon>Dikarya</taxon>
        <taxon>Ascomycota</taxon>
        <taxon>Pezizomycotina</taxon>
        <taxon>Sordariomycetes</taxon>
        <taxon>Hypocreomycetidae</taxon>
        <taxon>Hypocreales</taxon>
        <taxon>Ophiocordycipitaceae</taxon>
        <taxon>Purpureocillium</taxon>
    </lineage>
</organism>
<dbReference type="GO" id="GO:0004497">
    <property type="term" value="F:monooxygenase activity"/>
    <property type="evidence" value="ECO:0007669"/>
    <property type="project" value="UniProtKB-KW"/>
</dbReference>
<accession>A0AB34FGM3</accession>
<dbReference type="PRINTS" id="PR00420">
    <property type="entry name" value="RNGMNOXGNASE"/>
</dbReference>
<comment type="similarity">
    <text evidence="2">Belongs to the paxM FAD-dependent monooxygenase family.</text>
</comment>
<evidence type="ECO:0000256" key="5">
    <source>
        <dbReference type="ARBA" id="ARBA00023002"/>
    </source>
</evidence>
<dbReference type="GO" id="GO:0044550">
    <property type="term" value="P:secondary metabolite biosynthetic process"/>
    <property type="evidence" value="ECO:0007669"/>
    <property type="project" value="TreeGrafter"/>
</dbReference>
<name>A0AB34FGM3_9HYPO</name>
<sequence length="454" mass="50203">MSSSWLELLFPFLRSLWRPGQKADQSPPLAAEARPFTIAIIGAGIGGLTLANGCLKNKVPFVLYEAAEEFGTVGAGVGLGPNAIKALELIDPTLRDKYNAISSGNLTPGKENVMFDNVYAEEGFGAKRGWKPAPYGAPCYDRTSAHRKDLLDILTAAIPKENVKFNKRVRSMKQGEYGVTIVFEDGEIAEASAVVGSDGVKGPTRGYVLGDKYPGEVDATYSGKYVYRAIAPMKDALEILGEHAGDAKAFCGHKITFITFPISSGTQYNLVAFKHSDTPWTHPQWTKLVTREEMTADFDGQVDQRLVKILDWAEPRQWSLHHHMNTPIYYNNLICLLGDSAHATTPHQASGAGQCIEDALVLSHVLGRVGDAKHLPLAFQVYDAVRRPRAQKVVRTSQEAGEMYAWLHPDMGDDMVKITENFNKRYLWIWEHDLINDLRVAESKLARLTGAKRM</sequence>
<keyword evidence="9" id="KW-1185">Reference proteome</keyword>
<evidence type="ECO:0000259" key="7">
    <source>
        <dbReference type="Pfam" id="PF01494"/>
    </source>
</evidence>
<evidence type="ECO:0000313" key="9">
    <source>
        <dbReference type="Proteomes" id="UP001163105"/>
    </source>
</evidence>
<keyword evidence="6" id="KW-0503">Monooxygenase</keyword>
<proteinExistence type="inferred from homology"/>
<dbReference type="Pfam" id="PF01494">
    <property type="entry name" value="FAD_binding_3"/>
    <property type="match status" value="1"/>
</dbReference>
<dbReference type="InterPro" id="IPR002938">
    <property type="entry name" value="FAD-bd"/>
</dbReference>
<dbReference type="PANTHER" id="PTHR46720">
    <property type="entry name" value="HYDROXYLASE, PUTATIVE (AFU_ORTHOLOGUE AFUA_3G01460)-RELATED"/>
    <property type="match status" value="1"/>
</dbReference>
<dbReference type="Proteomes" id="UP001163105">
    <property type="component" value="Unassembled WGS sequence"/>
</dbReference>
<evidence type="ECO:0000256" key="6">
    <source>
        <dbReference type="ARBA" id="ARBA00023033"/>
    </source>
</evidence>
<reference evidence="8" key="1">
    <citation type="submission" date="2023-01" db="EMBL/GenBank/DDBJ databases">
        <title>The growth and conidiation of Purpureocillium lavendulum are regulated by nitrogen source and histone H3K14 acetylation.</title>
        <authorList>
            <person name="Tang P."/>
            <person name="Han J."/>
            <person name="Zhang C."/>
            <person name="Tang P."/>
            <person name="Qi F."/>
            <person name="Zhang K."/>
            <person name="Liang L."/>
        </authorList>
    </citation>
    <scope>NUCLEOTIDE SEQUENCE</scope>
    <source>
        <strain evidence="8">YMF1.00683</strain>
    </source>
</reference>
<comment type="cofactor">
    <cofactor evidence="1">
        <name>FAD</name>
        <dbReference type="ChEBI" id="CHEBI:57692"/>
    </cofactor>
</comment>
<dbReference type="GO" id="GO:0071949">
    <property type="term" value="F:FAD binding"/>
    <property type="evidence" value="ECO:0007669"/>
    <property type="project" value="InterPro"/>
</dbReference>
<evidence type="ECO:0000256" key="1">
    <source>
        <dbReference type="ARBA" id="ARBA00001974"/>
    </source>
</evidence>
<dbReference type="InterPro" id="IPR051104">
    <property type="entry name" value="FAD_monoxygenase"/>
</dbReference>
<protein>
    <submittedName>
        <fullName evidence="8">FAD/NAD(P)-binding domain-containing protein</fullName>
    </submittedName>
</protein>
<keyword evidence="3" id="KW-0285">Flavoprotein</keyword>
<dbReference type="InterPro" id="IPR036188">
    <property type="entry name" value="FAD/NAD-bd_sf"/>
</dbReference>
<dbReference type="Gene3D" id="3.50.50.60">
    <property type="entry name" value="FAD/NAD(P)-binding domain"/>
    <property type="match status" value="1"/>
</dbReference>
<evidence type="ECO:0000313" key="8">
    <source>
        <dbReference type="EMBL" id="KAJ6438102.1"/>
    </source>
</evidence>
<dbReference type="AlphaFoldDB" id="A0AB34FGM3"/>
<feature type="domain" description="FAD-binding" evidence="7">
    <location>
        <begin position="133"/>
        <end position="396"/>
    </location>
</feature>
<evidence type="ECO:0000256" key="2">
    <source>
        <dbReference type="ARBA" id="ARBA00007992"/>
    </source>
</evidence>
<evidence type="ECO:0000256" key="3">
    <source>
        <dbReference type="ARBA" id="ARBA00022630"/>
    </source>
</evidence>
<evidence type="ECO:0000256" key="4">
    <source>
        <dbReference type="ARBA" id="ARBA00022827"/>
    </source>
</evidence>
<dbReference type="SUPFAM" id="SSF54373">
    <property type="entry name" value="FAD-linked reductases, C-terminal domain"/>
    <property type="match status" value="1"/>
</dbReference>
<dbReference type="SUPFAM" id="SSF51905">
    <property type="entry name" value="FAD/NAD(P)-binding domain"/>
    <property type="match status" value="1"/>
</dbReference>
<keyword evidence="4" id="KW-0274">FAD</keyword>
<dbReference type="EMBL" id="JAQHRD010000008">
    <property type="protein sequence ID" value="KAJ6438102.1"/>
    <property type="molecule type" value="Genomic_DNA"/>
</dbReference>
<dbReference type="PANTHER" id="PTHR46720:SF3">
    <property type="entry name" value="FAD-BINDING DOMAIN-CONTAINING PROTEIN-RELATED"/>
    <property type="match status" value="1"/>
</dbReference>